<evidence type="ECO:0000313" key="3">
    <source>
        <dbReference type="Proteomes" id="UP000269265"/>
    </source>
</evidence>
<evidence type="ECO:0000313" key="2">
    <source>
        <dbReference type="EMBL" id="RRS02711.1"/>
    </source>
</evidence>
<gene>
    <name evidence="2" type="ORF">EIP75_19200</name>
</gene>
<protein>
    <submittedName>
        <fullName evidence="2">PEP-CTERM sorting domain-containing protein</fullName>
    </submittedName>
</protein>
<organism evidence="2 3">
    <name type="scientific">Aquabacterium soli</name>
    <dbReference type="NCBI Taxonomy" id="2493092"/>
    <lineage>
        <taxon>Bacteria</taxon>
        <taxon>Pseudomonadati</taxon>
        <taxon>Pseudomonadota</taxon>
        <taxon>Betaproteobacteria</taxon>
        <taxon>Burkholderiales</taxon>
        <taxon>Aquabacterium</taxon>
    </lineage>
</organism>
<sequence>MRQPCRQRLGIREGVRGRLHKSKQEIHKRSAVRDSGEDMQYTLKTLAAAAALTIATAASAQTTTPVGGSLTLNGQAYQLDGGTGTLSFSSSLITALNVGKIAVTKVGDATVTETLTPRPPFGSTRTGVSAAAPITAVTTGATGEVLSVDTTGGALQTANILEGVSLGGTLSVANLSVDLTNKKIFASITGDFRGVATGEAAPYGSEVLTTKDNFHLWNFASISGPTTLNGAGTYANTISGLTITADGFKHFVSALRLVDLGVSTLQGVTDYGTISSTINVSAVPEPSTYAMAIAGLALVGVAARRARKA</sequence>
<dbReference type="AlphaFoldDB" id="A0A3R8U1J7"/>
<feature type="domain" description="Ice-binding protein C-terminal" evidence="1">
    <location>
        <begin position="282"/>
        <end position="305"/>
    </location>
</feature>
<accession>A0A3R8U1J7</accession>
<dbReference type="Proteomes" id="UP000269265">
    <property type="component" value="Unassembled WGS sequence"/>
</dbReference>
<name>A0A3R8U1J7_9BURK</name>
<reference evidence="2 3" key="1">
    <citation type="submission" date="2018-12" db="EMBL/GenBank/DDBJ databases">
        <title>The whole draft genome of Aquabacterium sp. SJQ9.</title>
        <authorList>
            <person name="Sun L."/>
            <person name="Gao X."/>
            <person name="Chen W."/>
            <person name="Huang K."/>
        </authorList>
    </citation>
    <scope>NUCLEOTIDE SEQUENCE [LARGE SCALE GENOMIC DNA]</scope>
    <source>
        <strain evidence="2 3">SJQ9</strain>
    </source>
</reference>
<dbReference type="InterPro" id="IPR013424">
    <property type="entry name" value="Ice-binding_C"/>
</dbReference>
<dbReference type="OrthoDB" id="9149885at2"/>
<dbReference type="EMBL" id="RSED01000019">
    <property type="protein sequence ID" value="RRS02711.1"/>
    <property type="molecule type" value="Genomic_DNA"/>
</dbReference>
<comment type="caution">
    <text evidence="2">The sequence shown here is derived from an EMBL/GenBank/DDBJ whole genome shotgun (WGS) entry which is preliminary data.</text>
</comment>
<dbReference type="Pfam" id="PF07589">
    <property type="entry name" value="PEP-CTERM"/>
    <property type="match status" value="1"/>
</dbReference>
<proteinExistence type="predicted"/>
<evidence type="ECO:0000259" key="1">
    <source>
        <dbReference type="Pfam" id="PF07589"/>
    </source>
</evidence>
<keyword evidence="3" id="KW-1185">Reference proteome</keyword>